<gene>
    <name evidence="4" type="ORF">JR347_01220</name>
</gene>
<dbReference type="InterPro" id="IPR015943">
    <property type="entry name" value="WD40/YVTN_repeat-like_dom_sf"/>
</dbReference>
<dbReference type="Proteomes" id="UP000662783">
    <property type="component" value="Chromosome"/>
</dbReference>
<dbReference type="PROSITE" id="PS50294">
    <property type="entry name" value="WD_REPEATS_REGION"/>
    <property type="match status" value="4"/>
</dbReference>
<evidence type="ECO:0000256" key="1">
    <source>
        <dbReference type="ARBA" id="ARBA00022574"/>
    </source>
</evidence>
<keyword evidence="5" id="KW-1185">Reference proteome</keyword>
<proteinExistence type="predicted"/>
<reference evidence="4" key="1">
    <citation type="submission" date="2021-02" db="EMBL/GenBank/DDBJ databases">
        <title>Fulvivirga sp. S481 isolated from sea water.</title>
        <authorList>
            <person name="Bae S.S."/>
            <person name="Baek K."/>
        </authorList>
    </citation>
    <scope>NUCLEOTIDE SEQUENCE</scope>
    <source>
        <strain evidence="4">S481</strain>
    </source>
</reference>
<keyword evidence="1 3" id="KW-0853">WD repeat</keyword>
<dbReference type="PANTHER" id="PTHR44019:SF17">
    <property type="entry name" value="F-BOX_WD REPEAT-CONTAINING PROTEIN 12"/>
    <property type="match status" value="1"/>
</dbReference>
<accession>A0A974WFX6</accession>
<dbReference type="Gene3D" id="2.130.10.10">
    <property type="entry name" value="YVTN repeat-like/Quinoprotein amine dehydrogenase"/>
    <property type="match status" value="3"/>
</dbReference>
<feature type="repeat" description="WD" evidence="3">
    <location>
        <begin position="179"/>
        <end position="220"/>
    </location>
</feature>
<dbReference type="CDD" id="cd00200">
    <property type="entry name" value="WD40"/>
    <property type="match status" value="1"/>
</dbReference>
<dbReference type="SUPFAM" id="SSF50998">
    <property type="entry name" value="Quinoprotein alcohol dehydrogenase-like"/>
    <property type="match status" value="1"/>
</dbReference>
<dbReference type="InterPro" id="IPR011047">
    <property type="entry name" value="Quinoprotein_ADH-like_sf"/>
</dbReference>
<dbReference type="SMART" id="SM00320">
    <property type="entry name" value="WD40"/>
    <property type="match status" value="6"/>
</dbReference>
<dbReference type="InterPro" id="IPR019775">
    <property type="entry name" value="WD40_repeat_CS"/>
</dbReference>
<dbReference type="EMBL" id="CP070608">
    <property type="protein sequence ID" value="QSE97738.1"/>
    <property type="molecule type" value="Genomic_DNA"/>
</dbReference>
<evidence type="ECO:0000313" key="4">
    <source>
        <dbReference type="EMBL" id="QSE97738.1"/>
    </source>
</evidence>
<dbReference type="Pfam" id="PF00400">
    <property type="entry name" value="WD40"/>
    <property type="match status" value="5"/>
</dbReference>
<dbReference type="InterPro" id="IPR001680">
    <property type="entry name" value="WD40_rpt"/>
</dbReference>
<name>A0A974WFX6_9BACT</name>
<dbReference type="PROSITE" id="PS50082">
    <property type="entry name" value="WD_REPEATS_2"/>
    <property type="match status" value="5"/>
</dbReference>
<sequence length="304" mass="34082">MSKVVVNKIDSYKGHNDAVYTLEGFSSDNIFFSAAGDGMVVQWDLSEPDKGKLVAKLPNSIYGLHYLRNANVLAIGHNYEGVHFIDLDGKEERASLKFLESAIFDIQSYKNKMYVGGGDGILYILSLTPLKLIDKISVAEKSVRTISINKERQEIAVGTSDNTIKIFDLENHEEKYSIDAAHDNSVFTLKYSPDNKLLLSAGRDAHLKIWDVEAGYMLLEDIVAHMYAINNIAFSPDGKHFVTCSMDKSIKVWDAERFKLLKVIDKARHAGHGTSVNKLLWTNHNDLLVSASDDRTISIWNLEL</sequence>
<dbReference type="KEGG" id="fuv:JR347_01220"/>
<dbReference type="PROSITE" id="PS00678">
    <property type="entry name" value="WD_REPEATS_1"/>
    <property type="match status" value="2"/>
</dbReference>
<feature type="repeat" description="WD" evidence="3">
    <location>
        <begin position="222"/>
        <end position="263"/>
    </location>
</feature>
<feature type="repeat" description="WD" evidence="3">
    <location>
        <begin position="12"/>
        <end position="46"/>
    </location>
</feature>
<organism evidence="4 5">
    <name type="scientific">Fulvivirga lutea</name>
    <dbReference type="NCBI Taxonomy" id="2810512"/>
    <lineage>
        <taxon>Bacteria</taxon>
        <taxon>Pseudomonadati</taxon>
        <taxon>Bacteroidota</taxon>
        <taxon>Cytophagia</taxon>
        <taxon>Cytophagales</taxon>
        <taxon>Fulvivirgaceae</taxon>
        <taxon>Fulvivirga</taxon>
    </lineage>
</organism>
<dbReference type="PRINTS" id="PR00320">
    <property type="entry name" value="GPROTEINBRPT"/>
</dbReference>
<evidence type="ECO:0000256" key="3">
    <source>
        <dbReference type="PROSITE-ProRule" id="PRU00221"/>
    </source>
</evidence>
<dbReference type="PANTHER" id="PTHR44019">
    <property type="entry name" value="WD REPEAT-CONTAINING PROTEIN 55"/>
    <property type="match status" value="1"/>
</dbReference>
<dbReference type="InterPro" id="IPR050505">
    <property type="entry name" value="WDR55/POC1"/>
</dbReference>
<keyword evidence="2" id="KW-0677">Repeat</keyword>
<protein>
    <submittedName>
        <fullName evidence="4">WD40 repeat domain-containing protein</fullName>
    </submittedName>
</protein>
<feature type="repeat" description="WD" evidence="3">
    <location>
        <begin position="269"/>
        <end position="304"/>
    </location>
</feature>
<evidence type="ECO:0000313" key="5">
    <source>
        <dbReference type="Proteomes" id="UP000662783"/>
    </source>
</evidence>
<evidence type="ECO:0000256" key="2">
    <source>
        <dbReference type="ARBA" id="ARBA00022737"/>
    </source>
</evidence>
<dbReference type="AlphaFoldDB" id="A0A974WFX6"/>
<dbReference type="RefSeq" id="WP_205722247.1">
    <property type="nucleotide sequence ID" value="NZ_CP070608.1"/>
</dbReference>
<feature type="repeat" description="WD" evidence="3">
    <location>
        <begin position="136"/>
        <end position="177"/>
    </location>
</feature>
<dbReference type="InterPro" id="IPR020472">
    <property type="entry name" value="WD40_PAC1"/>
</dbReference>